<evidence type="ECO:0000259" key="2">
    <source>
        <dbReference type="Pfam" id="PF14534"/>
    </source>
</evidence>
<evidence type="ECO:0000313" key="4">
    <source>
        <dbReference type="Proteomes" id="UP000004184"/>
    </source>
</evidence>
<name>D9XDI1_STRVT</name>
<feature type="compositionally biased region" description="Basic and acidic residues" evidence="1">
    <location>
        <begin position="1"/>
        <end position="10"/>
    </location>
</feature>
<evidence type="ECO:0000313" key="3">
    <source>
        <dbReference type="EMBL" id="EFL30360.1"/>
    </source>
</evidence>
<dbReference type="InterPro" id="IPR027843">
    <property type="entry name" value="DUF4440"/>
</dbReference>
<dbReference type="AlphaFoldDB" id="D9XDI1"/>
<keyword evidence="4" id="KW-1185">Reference proteome</keyword>
<dbReference type="Gene3D" id="3.10.450.50">
    <property type="match status" value="1"/>
</dbReference>
<feature type="domain" description="DUF4440" evidence="2">
    <location>
        <begin position="50"/>
        <end position="148"/>
    </location>
</feature>
<dbReference type="SUPFAM" id="SSF54427">
    <property type="entry name" value="NTF2-like"/>
    <property type="match status" value="1"/>
</dbReference>
<proteinExistence type="predicted"/>
<sequence>MAGSRPERAGPRGSFARFSDRPGRPRSEHAMTAIGEDLNHQVLARAELAVSAFNSGDVATLDRLFAVDAISVQEDGSVLSGPERTKGRAEVLALGPVMTARVLECYVTSDTALLVVDWSIEVDTAEGGPERHSGTALDVLRRRGDDWLYVIDNPYGTQI</sequence>
<dbReference type="Pfam" id="PF14534">
    <property type="entry name" value="DUF4440"/>
    <property type="match status" value="1"/>
</dbReference>
<dbReference type="EMBL" id="GG657757">
    <property type="protein sequence ID" value="EFL30360.1"/>
    <property type="molecule type" value="Genomic_DNA"/>
</dbReference>
<dbReference type="HOGENOM" id="CLU_137417_3_0_11"/>
<feature type="region of interest" description="Disordered" evidence="1">
    <location>
        <begin position="1"/>
        <end position="26"/>
    </location>
</feature>
<dbReference type="STRING" id="591159.SSQG_00878"/>
<gene>
    <name evidence="3" type="ORF">SSQG_00878</name>
</gene>
<protein>
    <recommendedName>
        <fullName evidence="2">DUF4440 domain-containing protein</fullName>
    </recommendedName>
</protein>
<dbReference type="Proteomes" id="UP000004184">
    <property type="component" value="Unassembled WGS sequence"/>
</dbReference>
<organism evidence="3 4">
    <name type="scientific">Streptomyces viridochromogenes (strain DSM 40736 / JCM 4977 / BCRC 1201 / Tue 494)</name>
    <dbReference type="NCBI Taxonomy" id="591159"/>
    <lineage>
        <taxon>Bacteria</taxon>
        <taxon>Bacillati</taxon>
        <taxon>Actinomycetota</taxon>
        <taxon>Actinomycetes</taxon>
        <taxon>Kitasatosporales</taxon>
        <taxon>Streptomycetaceae</taxon>
        <taxon>Streptomyces</taxon>
    </lineage>
</organism>
<reference evidence="4" key="1">
    <citation type="submission" date="2009-02" db="EMBL/GenBank/DDBJ databases">
        <title>Annotation of Streptomyces viridochromogenes strain DSM 40736.</title>
        <authorList>
            <consortium name="The Broad Institute Genome Sequencing Platform"/>
            <consortium name="Broad Institute Microbial Sequencing Center"/>
            <person name="Fischbach M."/>
            <person name="Godfrey P."/>
            <person name="Ward D."/>
            <person name="Young S."/>
            <person name="Zeng Q."/>
            <person name="Koehrsen M."/>
            <person name="Alvarado L."/>
            <person name="Berlin A.M."/>
            <person name="Bochicchio J."/>
            <person name="Borenstein D."/>
            <person name="Chapman S.B."/>
            <person name="Chen Z."/>
            <person name="Engels R."/>
            <person name="Freedman E."/>
            <person name="Gellesch M."/>
            <person name="Goldberg J."/>
            <person name="Griggs A."/>
            <person name="Gujja S."/>
            <person name="Heilman E.R."/>
            <person name="Heiman D.I."/>
            <person name="Hepburn T.A."/>
            <person name="Howarth C."/>
            <person name="Jen D."/>
            <person name="Larson L."/>
            <person name="Lewis B."/>
            <person name="Mehta T."/>
            <person name="Park D."/>
            <person name="Pearson M."/>
            <person name="Richards J."/>
            <person name="Roberts A."/>
            <person name="Saif S."/>
            <person name="Shea T.D."/>
            <person name="Shenoy N."/>
            <person name="Sisk P."/>
            <person name="Stolte C."/>
            <person name="Sykes S.N."/>
            <person name="Thomson T."/>
            <person name="Walk T."/>
            <person name="White J."/>
            <person name="Yandava C."/>
            <person name="Straight P."/>
            <person name="Clardy J."/>
            <person name="Hung D."/>
            <person name="Kolter R."/>
            <person name="Mekalanos J."/>
            <person name="Walker S."/>
            <person name="Walsh C.T."/>
            <person name="Wieland-Brown L.C."/>
            <person name="Haas B."/>
            <person name="Nusbaum C."/>
            <person name="Birren B."/>
        </authorList>
    </citation>
    <scope>NUCLEOTIDE SEQUENCE [LARGE SCALE GENOMIC DNA]</scope>
    <source>
        <strain evidence="4">DSM 40736 / JCM 4977 / BCRC 1201 / Tue 494</strain>
    </source>
</reference>
<accession>D9XDI1</accession>
<dbReference type="eggNOG" id="COG4319">
    <property type="taxonomic scope" value="Bacteria"/>
</dbReference>
<evidence type="ECO:0000256" key="1">
    <source>
        <dbReference type="SAM" id="MobiDB-lite"/>
    </source>
</evidence>
<dbReference type="InterPro" id="IPR032710">
    <property type="entry name" value="NTF2-like_dom_sf"/>
</dbReference>